<name>A0ABR2PIA3_9ROSI</name>
<dbReference type="InterPro" id="IPR006153">
    <property type="entry name" value="Cation/H_exchanger_TM"/>
</dbReference>
<keyword evidence="10" id="KW-0739">Sodium transport</keyword>
<comment type="caution">
    <text evidence="15">The sequence shown here is derived from an EMBL/GenBank/DDBJ whole genome shotgun (WGS) entry which is preliminary data.</text>
</comment>
<evidence type="ECO:0000256" key="2">
    <source>
        <dbReference type="ARBA" id="ARBA00022448"/>
    </source>
</evidence>
<evidence type="ECO:0000256" key="7">
    <source>
        <dbReference type="ARBA" id="ARBA00023053"/>
    </source>
</evidence>
<keyword evidence="5" id="KW-0630">Potassium</keyword>
<protein>
    <recommendedName>
        <fullName evidence="14">Cation/H+ exchanger transmembrane domain-containing protein</fullName>
    </recommendedName>
</protein>
<keyword evidence="9 13" id="KW-0472">Membrane</keyword>
<evidence type="ECO:0000256" key="11">
    <source>
        <dbReference type="ARBA" id="ARBA00047524"/>
    </source>
</evidence>
<evidence type="ECO:0000256" key="1">
    <source>
        <dbReference type="ARBA" id="ARBA00004141"/>
    </source>
</evidence>
<comment type="subcellular location">
    <subcellularLocation>
        <location evidence="1">Membrane</location>
        <topology evidence="1">Multi-pass membrane protein</topology>
    </subcellularLocation>
</comment>
<evidence type="ECO:0000256" key="5">
    <source>
        <dbReference type="ARBA" id="ARBA00022958"/>
    </source>
</evidence>
<keyword evidence="4 13" id="KW-0812">Transmembrane</keyword>
<dbReference type="PANTHER" id="PTHR10110">
    <property type="entry name" value="SODIUM/HYDROGEN EXCHANGER"/>
    <property type="match status" value="1"/>
</dbReference>
<dbReference type="EMBL" id="JBBPBN010000059">
    <property type="protein sequence ID" value="KAK8988169.1"/>
    <property type="molecule type" value="Genomic_DNA"/>
</dbReference>
<evidence type="ECO:0000256" key="4">
    <source>
        <dbReference type="ARBA" id="ARBA00022692"/>
    </source>
</evidence>
<evidence type="ECO:0000256" key="13">
    <source>
        <dbReference type="SAM" id="Phobius"/>
    </source>
</evidence>
<organism evidence="15 16">
    <name type="scientific">Hibiscus sabdariffa</name>
    <name type="common">roselle</name>
    <dbReference type="NCBI Taxonomy" id="183260"/>
    <lineage>
        <taxon>Eukaryota</taxon>
        <taxon>Viridiplantae</taxon>
        <taxon>Streptophyta</taxon>
        <taxon>Embryophyta</taxon>
        <taxon>Tracheophyta</taxon>
        <taxon>Spermatophyta</taxon>
        <taxon>Magnoliopsida</taxon>
        <taxon>eudicotyledons</taxon>
        <taxon>Gunneridae</taxon>
        <taxon>Pentapetalae</taxon>
        <taxon>rosids</taxon>
        <taxon>malvids</taxon>
        <taxon>Malvales</taxon>
        <taxon>Malvaceae</taxon>
        <taxon>Malvoideae</taxon>
        <taxon>Hibiscus</taxon>
    </lineage>
</organism>
<keyword evidence="2" id="KW-0813">Transport</keyword>
<evidence type="ECO:0000256" key="8">
    <source>
        <dbReference type="ARBA" id="ARBA00023065"/>
    </source>
</evidence>
<sequence>MATGILTAVLASDHSSVVSMNLFVALLCGCIVIGHLLEESRWMNESITALAIGVCTGVVILLTTGRKSSHLLVFSEDLFFIYLLPPIIFNAGFQVKKKQFFRNFMTIMLFGAVGTLISFAIVSVGAIEIFKKMNIEDLQIGDYLAIGAIFSATDSVCTSILVFGEGVVNDATSVVLFNAIQSFDLSHISTTTALQFAGNFLHLFISSTLLGVLAGLLSAFIIKKLYFGRHSTDREVALMILMAYLSYMLAELFYLSAILTVFFCGIVMSHYTWHNVTESSRVTTKHAFATLSFVAEIFIFLYVGMDALDIEKWRVISDTPGKSVGVSSILLGLILVGRAAFVFPLSFVSNLMKKAPYEKIGFKQQITIWWAGLMRGAVSMALAYNQFTSLGHTQLRGNAMMITSTITVVLFSTVVFGLMTKPLIRILLPSPKHLTRMLSSCHF</sequence>
<dbReference type="PRINTS" id="PR01084">
    <property type="entry name" value="NAHEXCHNGR"/>
</dbReference>
<comment type="catalytic activity">
    <reaction evidence="12">
        <text>K(+)(in) + H(+)(out) = K(+)(out) + H(+)(in)</text>
        <dbReference type="Rhea" id="RHEA:29467"/>
        <dbReference type="ChEBI" id="CHEBI:15378"/>
        <dbReference type="ChEBI" id="CHEBI:29103"/>
    </reaction>
</comment>
<feature type="transmembrane region" description="Helical" evidence="13">
    <location>
        <begin position="107"/>
        <end position="127"/>
    </location>
</feature>
<dbReference type="Pfam" id="PF00999">
    <property type="entry name" value="Na_H_Exchanger"/>
    <property type="match status" value="1"/>
</dbReference>
<reference evidence="15 16" key="1">
    <citation type="journal article" date="2024" name="G3 (Bethesda)">
        <title>Genome assembly of Hibiscus sabdariffa L. provides insights into metabolisms of medicinal natural products.</title>
        <authorList>
            <person name="Kim T."/>
        </authorList>
    </citation>
    <scope>NUCLEOTIDE SEQUENCE [LARGE SCALE GENOMIC DNA]</scope>
    <source>
        <strain evidence="15">TK-2024</strain>
        <tissue evidence="15">Old leaves</tissue>
    </source>
</reference>
<keyword evidence="3" id="KW-0633">Potassium transport</keyword>
<dbReference type="InterPro" id="IPR004709">
    <property type="entry name" value="NaH_exchanger"/>
</dbReference>
<feature type="transmembrane region" description="Helical" evidence="13">
    <location>
        <begin position="200"/>
        <end position="222"/>
    </location>
</feature>
<keyword evidence="6 13" id="KW-1133">Transmembrane helix</keyword>
<feature type="transmembrane region" description="Helical" evidence="13">
    <location>
        <begin position="49"/>
        <end position="66"/>
    </location>
</feature>
<feature type="transmembrane region" description="Helical" evidence="13">
    <location>
        <begin position="399"/>
        <end position="419"/>
    </location>
</feature>
<proteinExistence type="predicted"/>
<evidence type="ECO:0000313" key="16">
    <source>
        <dbReference type="Proteomes" id="UP001396334"/>
    </source>
</evidence>
<keyword evidence="16" id="KW-1185">Reference proteome</keyword>
<evidence type="ECO:0000259" key="14">
    <source>
        <dbReference type="Pfam" id="PF00999"/>
    </source>
</evidence>
<evidence type="ECO:0000256" key="6">
    <source>
        <dbReference type="ARBA" id="ARBA00022989"/>
    </source>
</evidence>
<feature type="domain" description="Cation/H+ exchanger transmembrane" evidence="14">
    <location>
        <begin position="24"/>
        <end position="424"/>
    </location>
</feature>
<dbReference type="PANTHER" id="PTHR10110:SF159">
    <property type="entry name" value="SODIUM_HYDROGEN EXCHANGER 3"/>
    <property type="match status" value="1"/>
</dbReference>
<keyword evidence="8" id="KW-0406">Ion transport</keyword>
<feature type="transmembrane region" description="Helical" evidence="13">
    <location>
        <begin position="20"/>
        <end position="37"/>
    </location>
</feature>
<dbReference type="InterPro" id="IPR018422">
    <property type="entry name" value="Cation/H_exchanger_CPA1"/>
</dbReference>
<dbReference type="Proteomes" id="UP001396334">
    <property type="component" value="Unassembled WGS sequence"/>
</dbReference>
<evidence type="ECO:0000256" key="12">
    <source>
        <dbReference type="ARBA" id="ARBA00047912"/>
    </source>
</evidence>
<evidence type="ECO:0000313" key="15">
    <source>
        <dbReference type="EMBL" id="KAK8988169.1"/>
    </source>
</evidence>
<feature type="transmembrane region" description="Helical" evidence="13">
    <location>
        <begin position="78"/>
        <end position="95"/>
    </location>
</feature>
<evidence type="ECO:0000256" key="3">
    <source>
        <dbReference type="ARBA" id="ARBA00022538"/>
    </source>
</evidence>
<feature type="transmembrane region" description="Helical" evidence="13">
    <location>
        <begin position="286"/>
        <end position="305"/>
    </location>
</feature>
<feature type="transmembrane region" description="Helical" evidence="13">
    <location>
        <begin position="368"/>
        <end position="387"/>
    </location>
</feature>
<accession>A0ABR2PIA3</accession>
<comment type="catalytic activity">
    <reaction evidence="11">
        <text>Na(+)(in) + H(+)(out) = Na(+)(out) + H(+)(in)</text>
        <dbReference type="Rhea" id="RHEA:29419"/>
        <dbReference type="ChEBI" id="CHEBI:15378"/>
        <dbReference type="ChEBI" id="CHEBI:29101"/>
    </reaction>
</comment>
<keyword evidence="7" id="KW-0915">Sodium</keyword>
<evidence type="ECO:0000256" key="9">
    <source>
        <dbReference type="ARBA" id="ARBA00023136"/>
    </source>
</evidence>
<dbReference type="Gene3D" id="1.20.1530.20">
    <property type="match status" value="1"/>
</dbReference>
<gene>
    <name evidence="15" type="ORF">V6N11_065766</name>
</gene>
<feature type="transmembrane region" description="Helical" evidence="13">
    <location>
        <begin position="325"/>
        <end position="347"/>
    </location>
</feature>
<evidence type="ECO:0000256" key="10">
    <source>
        <dbReference type="ARBA" id="ARBA00023201"/>
    </source>
</evidence>
<feature type="transmembrane region" description="Helical" evidence="13">
    <location>
        <begin position="256"/>
        <end position="274"/>
    </location>
</feature>
<dbReference type="InterPro" id="IPR038770">
    <property type="entry name" value="Na+/solute_symporter_sf"/>
</dbReference>